<protein>
    <submittedName>
        <fullName evidence="2">3',5'-cyclic AMP phosphodiesterase CpdA</fullName>
    </submittedName>
</protein>
<organism evidence="2 3">
    <name type="scientific">Paenochrobactrum gallinarii</name>
    <dbReference type="NCBI Taxonomy" id="643673"/>
    <lineage>
        <taxon>Bacteria</taxon>
        <taxon>Pseudomonadati</taxon>
        <taxon>Pseudomonadota</taxon>
        <taxon>Alphaproteobacteria</taxon>
        <taxon>Hyphomicrobiales</taxon>
        <taxon>Brucellaceae</taxon>
        <taxon>Paenochrobactrum</taxon>
    </lineage>
</organism>
<reference evidence="2 3" key="1">
    <citation type="submission" date="2020-08" db="EMBL/GenBank/DDBJ databases">
        <title>Genomic Encyclopedia of Type Strains, Phase IV (KMG-IV): sequencing the most valuable type-strain genomes for metagenomic binning, comparative biology and taxonomic classification.</title>
        <authorList>
            <person name="Goeker M."/>
        </authorList>
    </citation>
    <scope>NUCLEOTIDE SEQUENCE [LARGE SCALE GENOMIC DNA]</scope>
    <source>
        <strain evidence="2 3">DSM 22336</strain>
    </source>
</reference>
<dbReference type="InterPro" id="IPR029052">
    <property type="entry name" value="Metallo-depent_PP-like"/>
</dbReference>
<dbReference type="AlphaFoldDB" id="A0A841M9L6"/>
<proteinExistence type="predicted"/>
<dbReference type="EMBL" id="JACIIU010000020">
    <property type="protein sequence ID" value="MBB6262234.1"/>
    <property type="molecule type" value="Genomic_DNA"/>
</dbReference>
<dbReference type="InterPro" id="IPR004843">
    <property type="entry name" value="Calcineurin-like_PHP"/>
</dbReference>
<evidence type="ECO:0000313" key="3">
    <source>
        <dbReference type="Proteomes" id="UP000555393"/>
    </source>
</evidence>
<dbReference type="Gene3D" id="3.60.21.10">
    <property type="match status" value="1"/>
</dbReference>
<evidence type="ECO:0000259" key="1">
    <source>
        <dbReference type="Pfam" id="PF00149"/>
    </source>
</evidence>
<feature type="domain" description="Calcineurin-like phosphoesterase" evidence="1">
    <location>
        <begin position="1"/>
        <end position="197"/>
    </location>
</feature>
<gene>
    <name evidence="2" type="ORF">FHS77_002806</name>
</gene>
<dbReference type="SUPFAM" id="SSF56300">
    <property type="entry name" value="Metallo-dependent phosphatases"/>
    <property type="match status" value="1"/>
</dbReference>
<name>A0A841M9L6_9HYPH</name>
<dbReference type="Proteomes" id="UP000555393">
    <property type="component" value="Unassembled WGS sequence"/>
</dbReference>
<dbReference type="PANTHER" id="PTHR43143">
    <property type="entry name" value="METALLOPHOSPHOESTERASE, CALCINEURIN SUPERFAMILY"/>
    <property type="match status" value="1"/>
</dbReference>
<keyword evidence="3" id="KW-1185">Reference proteome</keyword>
<sequence>MRIIQITDTHLSPDKSHFNSNWEPLLRWIEDQKPDLIVHTGDLTVDGADMDADLSFSAELHRQLPCPVLSVPGNHDVGHLPDTRQPVNAERMARWHKHIGPDYWAENLGDWLIIGLNSLIIGAESSEEYEQFRWLEATLKAAQGRPIAVFAHKPLFVDETDEGDTGYWGVPPVPRQRLFELFKTYNVKLHASGHLHRAWMGEAFGTSYVWAPAAAFIVGPMERDLPGERILGAAIHNLGETVQSEIVRLNELTPYVIDDVIHEVYPSHTGDGAPTRHEVSA</sequence>
<accession>A0A841M9L6</accession>
<dbReference type="PANTHER" id="PTHR43143:SF1">
    <property type="entry name" value="SERINE_THREONINE-PROTEIN PHOSPHATASE CPPED1"/>
    <property type="match status" value="1"/>
</dbReference>
<comment type="caution">
    <text evidence="2">The sequence shown here is derived from an EMBL/GenBank/DDBJ whole genome shotgun (WGS) entry which is preliminary data.</text>
</comment>
<evidence type="ECO:0000313" key="2">
    <source>
        <dbReference type="EMBL" id="MBB6262234.1"/>
    </source>
</evidence>
<dbReference type="Pfam" id="PF00149">
    <property type="entry name" value="Metallophos"/>
    <property type="match status" value="1"/>
</dbReference>
<dbReference type="GO" id="GO:0016787">
    <property type="term" value="F:hydrolase activity"/>
    <property type="evidence" value="ECO:0007669"/>
    <property type="project" value="InterPro"/>
</dbReference>
<dbReference type="InterPro" id="IPR051918">
    <property type="entry name" value="STPP_CPPED1"/>
</dbReference>
<dbReference type="RefSeq" id="WP_184224318.1">
    <property type="nucleotide sequence ID" value="NZ_JACIIU010000020.1"/>
</dbReference>